<accession>A0A1T3NW46</accession>
<evidence type="ECO:0000313" key="2">
    <source>
        <dbReference type="EMBL" id="OPC81079.1"/>
    </source>
</evidence>
<evidence type="ECO:0000313" key="3">
    <source>
        <dbReference type="Proteomes" id="UP000190037"/>
    </source>
</evidence>
<gene>
    <name evidence="2" type="ORF">B4N89_09055</name>
</gene>
<dbReference type="RefSeq" id="WP_078975385.1">
    <property type="nucleotide sequence ID" value="NZ_MWQN01000001.1"/>
</dbReference>
<dbReference type="OrthoDB" id="4350668at2"/>
<comment type="caution">
    <text evidence="2">The sequence shown here is derived from an EMBL/GenBank/DDBJ whole genome shotgun (WGS) entry which is preliminary data.</text>
</comment>
<dbReference type="AlphaFoldDB" id="A0A1T3NW46"/>
<evidence type="ECO:0000256" key="1">
    <source>
        <dbReference type="SAM" id="MobiDB-lite"/>
    </source>
</evidence>
<organism evidence="2 3">
    <name type="scientific">Embleya scabrispora</name>
    <dbReference type="NCBI Taxonomy" id="159449"/>
    <lineage>
        <taxon>Bacteria</taxon>
        <taxon>Bacillati</taxon>
        <taxon>Actinomycetota</taxon>
        <taxon>Actinomycetes</taxon>
        <taxon>Kitasatosporales</taxon>
        <taxon>Streptomycetaceae</taxon>
        <taxon>Embleya</taxon>
    </lineage>
</organism>
<name>A0A1T3NW46_9ACTN</name>
<protein>
    <submittedName>
        <fullName evidence="2">Uncharacterized protein</fullName>
    </submittedName>
</protein>
<reference evidence="2 3" key="1">
    <citation type="submission" date="2017-03" db="EMBL/GenBank/DDBJ databases">
        <title>Draft genome sequence of Streptomyces scabrisporus NF3, endophyte isolated from Amphipterygium adstringens.</title>
        <authorList>
            <person name="Vazquez M."/>
            <person name="Ceapa C.D."/>
            <person name="Rodriguez Luna D."/>
            <person name="Sanchez Esquivel S."/>
        </authorList>
    </citation>
    <scope>NUCLEOTIDE SEQUENCE [LARGE SCALE GENOMIC DNA]</scope>
    <source>
        <strain evidence="2 3">NF3</strain>
    </source>
</reference>
<keyword evidence="3" id="KW-1185">Reference proteome</keyword>
<sequence length="140" mass="14753">MFDNQLPPGVGAALQRPGREPMTAVSAHTTLVDLHPAVTALLDRTEPAMRSVFHGRCPDAVLLSEVAVEAEASLAAEGVHDPDHEAVLDRMRHLLRGAALAAILLREPNDPAHERPIPPCSSCAPALADLGVTILEVPAS</sequence>
<proteinExistence type="predicted"/>
<feature type="region of interest" description="Disordered" evidence="1">
    <location>
        <begin position="1"/>
        <end position="20"/>
    </location>
</feature>
<dbReference type="InterPro" id="IPR025968">
    <property type="entry name" value="YwqJ_deaminase"/>
</dbReference>
<dbReference type="STRING" id="159449.B4N89_09055"/>
<dbReference type="EMBL" id="MWQN01000001">
    <property type="protein sequence ID" value="OPC81079.1"/>
    <property type="molecule type" value="Genomic_DNA"/>
</dbReference>
<dbReference type="Proteomes" id="UP000190037">
    <property type="component" value="Unassembled WGS sequence"/>
</dbReference>
<dbReference type="Pfam" id="PF14431">
    <property type="entry name" value="YwqJ-deaminase"/>
    <property type="match status" value="1"/>
</dbReference>